<dbReference type="GO" id="GO:0042910">
    <property type="term" value="F:xenobiotic transmembrane transporter activity"/>
    <property type="evidence" value="ECO:0007669"/>
    <property type="project" value="InterPro"/>
</dbReference>
<organism evidence="8 9">
    <name type="scientific">Gluconacetobacter diazotrophicus</name>
    <name type="common">Acetobacter diazotrophicus</name>
    <dbReference type="NCBI Taxonomy" id="33996"/>
    <lineage>
        <taxon>Bacteria</taxon>
        <taxon>Pseudomonadati</taxon>
        <taxon>Pseudomonadota</taxon>
        <taxon>Alphaproteobacteria</taxon>
        <taxon>Acetobacterales</taxon>
        <taxon>Acetobacteraceae</taxon>
        <taxon>Gluconacetobacter</taxon>
    </lineage>
</organism>
<feature type="transmembrane region" description="Helical" evidence="7">
    <location>
        <begin position="351"/>
        <end position="371"/>
    </location>
</feature>
<feature type="transmembrane region" description="Helical" evidence="7">
    <location>
        <begin position="278"/>
        <end position="297"/>
    </location>
</feature>
<keyword evidence="4 7" id="KW-0812">Transmembrane</keyword>
<evidence type="ECO:0000256" key="4">
    <source>
        <dbReference type="ARBA" id="ARBA00022692"/>
    </source>
</evidence>
<keyword evidence="3" id="KW-1003">Cell membrane</keyword>
<dbReference type="GO" id="GO:0015297">
    <property type="term" value="F:antiporter activity"/>
    <property type="evidence" value="ECO:0007669"/>
    <property type="project" value="InterPro"/>
</dbReference>
<protein>
    <submittedName>
        <fullName evidence="8">Multidrug transporter</fullName>
    </submittedName>
</protein>
<accession>A0A7W4I3L3</accession>
<evidence type="ECO:0000313" key="8">
    <source>
        <dbReference type="EMBL" id="MBB2155208.1"/>
    </source>
</evidence>
<feature type="transmembrane region" description="Helical" evidence="7">
    <location>
        <begin position="12"/>
        <end position="34"/>
    </location>
</feature>
<dbReference type="PIRSF" id="PIRSF006603">
    <property type="entry name" value="DinF"/>
    <property type="match status" value="1"/>
</dbReference>
<evidence type="ECO:0000313" key="9">
    <source>
        <dbReference type="Proteomes" id="UP000550787"/>
    </source>
</evidence>
<keyword evidence="5 7" id="KW-1133">Transmembrane helix</keyword>
<dbReference type="EMBL" id="JABEQG010000003">
    <property type="protein sequence ID" value="MBB2155208.1"/>
    <property type="molecule type" value="Genomic_DNA"/>
</dbReference>
<feature type="transmembrane region" description="Helical" evidence="7">
    <location>
        <begin position="309"/>
        <end position="331"/>
    </location>
</feature>
<evidence type="ECO:0000256" key="3">
    <source>
        <dbReference type="ARBA" id="ARBA00022475"/>
    </source>
</evidence>
<dbReference type="PANTHER" id="PTHR43549">
    <property type="entry name" value="MULTIDRUG RESISTANCE PROTEIN YPNP-RELATED"/>
    <property type="match status" value="1"/>
</dbReference>
<feature type="transmembrane region" description="Helical" evidence="7">
    <location>
        <begin position="235"/>
        <end position="258"/>
    </location>
</feature>
<proteinExistence type="predicted"/>
<dbReference type="PANTHER" id="PTHR43549:SF3">
    <property type="entry name" value="MULTIDRUG RESISTANCE PROTEIN YPNP-RELATED"/>
    <property type="match status" value="1"/>
</dbReference>
<feature type="transmembrane region" description="Helical" evidence="7">
    <location>
        <begin position="136"/>
        <end position="158"/>
    </location>
</feature>
<feature type="transmembrane region" description="Helical" evidence="7">
    <location>
        <begin position="54"/>
        <end position="78"/>
    </location>
</feature>
<feature type="transmembrane region" description="Helical" evidence="7">
    <location>
        <begin position="98"/>
        <end position="124"/>
    </location>
</feature>
<evidence type="ECO:0000256" key="1">
    <source>
        <dbReference type="ARBA" id="ARBA00004429"/>
    </source>
</evidence>
<reference evidence="8 9" key="1">
    <citation type="submission" date="2020-04" db="EMBL/GenBank/DDBJ databases">
        <title>Description of novel Gluconacetobacter.</title>
        <authorList>
            <person name="Sombolestani A."/>
        </authorList>
    </citation>
    <scope>NUCLEOTIDE SEQUENCE [LARGE SCALE GENOMIC DNA]</scope>
    <source>
        <strain evidence="8 9">LMG 7603</strain>
    </source>
</reference>
<dbReference type="AlphaFoldDB" id="A0A7W4I3L3"/>
<keyword evidence="6 7" id="KW-0472">Membrane</keyword>
<evidence type="ECO:0000256" key="5">
    <source>
        <dbReference type="ARBA" id="ARBA00022989"/>
    </source>
</evidence>
<name>A0A7W4I3L3_GLUDI</name>
<dbReference type="OMA" id="VYFGAQW"/>
<evidence type="ECO:0000256" key="7">
    <source>
        <dbReference type="SAM" id="Phobius"/>
    </source>
</evidence>
<keyword evidence="2" id="KW-0813">Transport</keyword>
<comment type="subcellular location">
    <subcellularLocation>
        <location evidence="1">Cell inner membrane</location>
        <topology evidence="1">Multi-pass membrane protein</topology>
    </subcellularLocation>
</comment>
<evidence type="ECO:0000256" key="6">
    <source>
        <dbReference type="ARBA" id="ARBA00023136"/>
    </source>
</evidence>
<feature type="transmembrane region" description="Helical" evidence="7">
    <location>
        <begin position="170"/>
        <end position="190"/>
    </location>
</feature>
<dbReference type="RefSeq" id="WP_012224479.1">
    <property type="nucleotide sequence ID" value="NZ_JABEQG010000003.1"/>
</dbReference>
<feature type="transmembrane region" description="Helical" evidence="7">
    <location>
        <begin position="414"/>
        <end position="435"/>
    </location>
</feature>
<gene>
    <name evidence="8" type="ORF">HLH33_02605</name>
</gene>
<dbReference type="GO" id="GO:0005886">
    <property type="term" value="C:plasma membrane"/>
    <property type="evidence" value="ECO:0007669"/>
    <property type="project" value="UniProtKB-SubCell"/>
</dbReference>
<evidence type="ECO:0000256" key="2">
    <source>
        <dbReference type="ARBA" id="ARBA00022448"/>
    </source>
</evidence>
<sequence length="483" mass="50067">MSARPARFCSGSILRHVVVMAGTGAIGLMAVFAVDLLNLFYISRLNDPALTAAIGFTGAVGYVQIAVSIGMSIGLGAVTARQIGAGRHDLARRIASSFLLVMIVTTAALGLATALFSAPILHLFGATGRAAAQADGYIRIVSPALSLIAVGMGCSSLLRAVGDARRSMNVTLIGALASALLDPLLIFVLHLGLEGAAISTILSRGLVSLLGLHAVRRHGLLGYPSGRHILPDARLVGGVATPAILTNLATPIGGLFITNAMANFGLAAVAGQATIDRIVPVAFAFVFALTGSVGPIMSQNLGAGHLDRVREALVASLKLVAACVAITWMILLPAQDLVVEAFAAQGTTAALIRLFCTWTIGGYVFIGMLFVANTAFNNLGFPLYSTLFNWGRATLGTIPFVWIGMRFGPCGVQVGQVLGCVVFGTWAVLTAFSVVGRLKPGRVAPGLATELPARTAKSALAELDELDEEQQITDDLADRSARA</sequence>
<dbReference type="InterPro" id="IPR052031">
    <property type="entry name" value="Membrane_Transporter-Flippase"/>
</dbReference>
<dbReference type="Proteomes" id="UP000550787">
    <property type="component" value="Unassembled WGS sequence"/>
</dbReference>
<comment type="caution">
    <text evidence="8">The sequence shown here is derived from an EMBL/GenBank/DDBJ whole genome shotgun (WGS) entry which is preliminary data.</text>
</comment>
<dbReference type="InterPro" id="IPR048279">
    <property type="entry name" value="MdtK-like"/>
</dbReference>
<dbReference type="Pfam" id="PF01554">
    <property type="entry name" value="MatE"/>
    <property type="match status" value="2"/>
</dbReference>
<dbReference type="InterPro" id="IPR002528">
    <property type="entry name" value="MATE_fam"/>
</dbReference>